<organism evidence="1 2">
    <name type="scientific">Microdochium trichocladiopsis</name>
    <dbReference type="NCBI Taxonomy" id="1682393"/>
    <lineage>
        <taxon>Eukaryota</taxon>
        <taxon>Fungi</taxon>
        <taxon>Dikarya</taxon>
        <taxon>Ascomycota</taxon>
        <taxon>Pezizomycotina</taxon>
        <taxon>Sordariomycetes</taxon>
        <taxon>Xylariomycetidae</taxon>
        <taxon>Xylariales</taxon>
        <taxon>Microdochiaceae</taxon>
        <taxon>Microdochium</taxon>
    </lineage>
</organism>
<dbReference type="GeneID" id="70182984"/>
<evidence type="ECO:0000313" key="2">
    <source>
        <dbReference type="Proteomes" id="UP000756346"/>
    </source>
</evidence>
<evidence type="ECO:0000313" key="1">
    <source>
        <dbReference type="EMBL" id="KAH7032563.1"/>
    </source>
</evidence>
<reference evidence="1" key="1">
    <citation type="journal article" date="2021" name="Nat. Commun.">
        <title>Genetic determinants of endophytism in the Arabidopsis root mycobiome.</title>
        <authorList>
            <person name="Mesny F."/>
            <person name="Miyauchi S."/>
            <person name="Thiergart T."/>
            <person name="Pickel B."/>
            <person name="Atanasova L."/>
            <person name="Karlsson M."/>
            <person name="Huettel B."/>
            <person name="Barry K.W."/>
            <person name="Haridas S."/>
            <person name="Chen C."/>
            <person name="Bauer D."/>
            <person name="Andreopoulos W."/>
            <person name="Pangilinan J."/>
            <person name="LaButti K."/>
            <person name="Riley R."/>
            <person name="Lipzen A."/>
            <person name="Clum A."/>
            <person name="Drula E."/>
            <person name="Henrissat B."/>
            <person name="Kohler A."/>
            <person name="Grigoriev I.V."/>
            <person name="Martin F.M."/>
            <person name="Hacquard S."/>
        </authorList>
    </citation>
    <scope>NUCLEOTIDE SEQUENCE</scope>
    <source>
        <strain evidence="1">MPI-CAGE-CH-0230</strain>
    </source>
</reference>
<comment type="caution">
    <text evidence="1">The sequence shown here is derived from an EMBL/GenBank/DDBJ whole genome shotgun (WGS) entry which is preliminary data.</text>
</comment>
<name>A0A9P9BRC1_9PEZI</name>
<dbReference type="Proteomes" id="UP000756346">
    <property type="component" value="Unassembled WGS sequence"/>
</dbReference>
<gene>
    <name evidence="1" type="ORF">B0I36DRAFT_319613</name>
</gene>
<dbReference type="EMBL" id="JAGTJQ010000004">
    <property type="protein sequence ID" value="KAH7032563.1"/>
    <property type="molecule type" value="Genomic_DNA"/>
</dbReference>
<dbReference type="AlphaFoldDB" id="A0A9P9BRC1"/>
<proteinExistence type="predicted"/>
<dbReference type="RefSeq" id="XP_046013395.1">
    <property type="nucleotide sequence ID" value="XM_046153438.1"/>
</dbReference>
<keyword evidence="2" id="KW-1185">Reference proteome</keyword>
<accession>A0A9P9BRC1</accession>
<protein>
    <submittedName>
        <fullName evidence="1">Uncharacterized protein</fullName>
    </submittedName>
</protein>
<sequence length="86" mass="9225">MSTAMGVPTTWPCLARTAALGCGSTAEGPDNRSNTAKVAWSPHGTIAMGVGEMRRPAYCGSERRRQGRVHRCQVCHFCVSAWLNGC</sequence>